<comment type="caution">
    <text evidence="2">The sequence shown here is derived from an EMBL/GenBank/DDBJ whole genome shotgun (WGS) entry which is preliminary data.</text>
</comment>
<keyword evidence="3" id="KW-1185">Reference proteome</keyword>
<evidence type="ECO:0000256" key="1">
    <source>
        <dbReference type="SAM" id="MobiDB-lite"/>
    </source>
</evidence>
<sequence length="113" mass="12352">MMPSTSPTPSTESRSSSCWDSPDSLSSPNSATPIVIKCLDNGGLHFLDEYGDVDAVAPHSAAKRIWRKHYEITMQLAADEAAAREKEDAENRKEEESGWFSFAACMPVACAQK</sequence>
<dbReference type="Proteomes" id="UP001165060">
    <property type="component" value="Unassembled WGS sequence"/>
</dbReference>
<gene>
    <name evidence="2" type="ORF">TeGR_g14157</name>
</gene>
<name>A0ABQ6MHV6_9STRA</name>
<accession>A0ABQ6MHV6</accession>
<feature type="region of interest" description="Disordered" evidence="1">
    <location>
        <begin position="1"/>
        <end position="30"/>
    </location>
</feature>
<feature type="compositionally biased region" description="Low complexity" evidence="1">
    <location>
        <begin position="1"/>
        <end position="27"/>
    </location>
</feature>
<organism evidence="2 3">
    <name type="scientific">Tetraparma gracilis</name>
    <dbReference type="NCBI Taxonomy" id="2962635"/>
    <lineage>
        <taxon>Eukaryota</taxon>
        <taxon>Sar</taxon>
        <taxon>Stramenopiles</taxon>
        <taxon>Ochrophyta</taxon>
        <taxon>Bolidophyceae</taxon>
        <taxon>Parmales</taxon>
        <taxon>Triparmaceae</taxon>
        <taxon>Tetraparma</taxon>
    </lineage>
</organism>
<reference evidence="2 3" key="1">
    <citation type="journal article" date="2023" name="Commun. Biol.">
        <title>Genome analysis of Parmales, the sister group of diatoms, reveals the evolutionary specialization of diatoms from phago-mixotrophs to photoautotrophs.</title>
        <authorList>
            <person name="Ban H."/>
            <person name="Sato S."/>
            <person name="Yoshikawa S."/>
            <person name="Yamada K."/>
            <person name="Nakamura Y."/>
            <person name="Ichinomiya M."/>
            <person name="Sato N."/>
            <person name="Blanc-Mathieu R."/>
            <person name="Endo H."/>
            <person name="Kuwata A."/>
            <person name="Ogata H."/>
        </authorList>
    </citation>
    <scope>NUCLEOTIDE SEQUENCE [LARGE SCALE GENOMIC DNA]</scope>
</reference>
<evidence type="ECO:0000313" key="2">
    <source>
        <dbReference type="EMBL" id="GMI26646.1"/>
    </source>
</evidence>
<dbReference type="EMBL" id="BRYB01001476">
    <property type="protein sequence ID" value="GMI26646.1"/>
    <property type="molecule type" value="Genomic_DNA"/>
</dbReference>
<evidence type="ECO:0000313" key="3">
    <source>
        <dbReference type="Proteomes" id="UP001165060"/>
    </source>
</evidence>
<proteinExistence type="predicted"/>
<protein>
    <submittedName>
        <fullName evidence="2">Uncharacterized protein</fullName>
    </submittedName>
</protein>